<evidence type="ECO:0000256" key="2">
    <source>
        <dbReference type="ARBA" id="ARBA00022679"/>
    </source>
</evidence>
<keyword evidence="8" id="KW-1185">Reference proteome</keyword>
<dbReference type="SUPFAM" id="SSF56112">
    <property type="entry name" value="Protein kinase-like (PK-like)"/>
    <property type="match status" value="1"/>
</dbReference>
<protein>
    <submittedName>
        <fullName evidence="7">Serine/threonine protein kinase</fullName>
    </submittedName>
</protein>
<dbReference type="OrthoDB" id="583109at2"/>
<dbReference type="InterPro" id="IPR011009">
    <property type="entry name" value="Kinase-like_dom_sf"/>
</dbReference>
<organism evidence="7 8">
    <name type="scientific">Caryophanon latum</name>
    <dbReference type="NCBI Taxonomy" id="33977"/>
    <lineage>
        <taxon>Bacteria</taxon>
        <taxon>Bacillati</taxon>
        <taxon>Bacillota</taxon>
        <taxon>Bacilli</taxon>
        <taxon>Bacillales</taxon>
        <taxon>Caryophanaceae</taxon>
        <taxon>Caryophanon</taxon>
    </lineage>
</organism>
<dbReference type="AlphaFoldDB" id="A0A1C0YX08"/>
<dbReference type="Pfam" id="PF00069">
    <property type="entry name" value="Pkinase"/>
    <property type="match status" value="1"/>
</dbReference>
<dbReference type="InterPro" id="IPR000719">
    <property type="entry name" value="Prot_kinase_dom"/>
</dbReference>
<accession>A0A1C0YX08</accession>
<dbReference type="GO" id="GO:0004674">
    <property type="term" value="F:protein serine/threonine kinase activity"/>
    <property type="evidence" value="ECO:0007669"/>
    <property type="project" value="UniProtKB-KW"/>
</dbReference>
<keyword evidence="4 7" id="KW-0418">Kinase</keyword>
<evidence type="ECO:0000256" key="1">
    <source>
        <dbReference type="ARBA" id="ARBA00022527"/>
    </source>
</evidence>
<dbReference type="RefSeq" id="WP_066463090.1">
    <property type="nucleotide sequence ID" value="NZ_MATO01000024.1"/>
</dbReference>
<sequence length="439" mass="50063">MGDIFKIGQVIQDDSSKIQCKVEEFLGDGGQGEVYKVKLGDTDYALKWYFPHAATPQQKEILEQLIQTGRPTKKFLWPIHLIEQQGINGFGYIMELRPQNYKSIVDLMKRRIEPSFRAVITASIELTNSFLALHTRGMCYRDISFGNMFFEPITGDVLICDNDNVAVDQQSANIGVLGTPRFMAPEVVLGKAKPSTQTDLYSLSVLLFYMFIMHHPLEGEKEAAIKCLDLPAMNKLYGEDPIFIFDPTNHSNRPIPGYHDNAIDFWPIYNQDIRDLFIRSFTKGIEDSENGRVRESEWRSSLVKLRDSIVYCSCGAENFYDIEKIKQQGSLGECWACTKPIILPPRIRINNQIIMLNHDTKLYPHHIDDEKMYDFSYPIAEITQHPSNPSVWGLKNLSNEKWVCKTTDGTIFDVDPSKNVSLVVGTKINFGNSEGEIRI</sequence>
<keyword evidence="3" id="KW-0547">Nucleotide-binding</keyword>
<dbReference type="Proteomes" id="UP000093482">
    <property type="component" value="Unassembled WGS sequence"/>
</dbReference>
<reference evidence="7 8" key="1">
    <citation type="submission" date="2016-07" db="EMBL/GenBank/DDBJ databases">
        <title>Caryophanon latum genome sequencing.</title>
        <authorList>
            <person name="Verma A."/>
            <person name="Pal Y."/>
            <person name="Krishnamurthi S."/>
        </authorList>
    </citation>
    <scope>NUCLEOTIDE SEQUENCE [LARGE SCALE GENOMIC DNA]</scope>
    <source>
        <strain evidence="7 8">DSM 14151</strain>
    </source>
</reference>
<evidence type="ECO:0000256" key="4">
    <source>
        <dbReference type="ARBA" id="ARBA00022777"/>
    </source>
</evidence>
<dbReference type="PANTHER" id="PTHR24345:SF0">
    <property type="entry name" value="CELL CYCLE SERINE_THREONINE-PROTEIN KINASE CDC5_MSD2"/>
    <property type="match status" value="1"/>
</dbReference>
<evidence type="ECO:0000313" key="8">
    <source>
        <dbReference type="Proteomes" id="UP000093482"/>
    </source>
</evidence>
<dbReference type="Gene3D" id="1.10.510.10">
    <property type="entry name" value="Transferase(Phosphotransferase) domain 1"/>
    <property type="match status" value="1"/>
</dbReference>
<name>A0A1C0YX08_9BACL</name>
<keyword evidence="2" id="KW-0808">Transferase</keyword>
<feature type="domain" description="Protein kinase" evidence="6">
    <location>
        <begin position="20"/>
        <end position="320"/>
    </location>
</feature>
<gene>
    <name evidence="7" type="ORF">A6K76_08250</name>
</gene>
<evidence type="ECO:0000256" key="5">
    <source>
        <dbReference type="ARBA" id="ARBA00022840"/>
    </source>
</evidence>
<evidence type="ECO:0000313" key="7">
    <source>
        <dbReference type="EMBL" id="OCS91712.1"/>
    </source>
</evidence>
<dbReference type="PROSITE" id="PS50011">
    <property type="entry name" value="PROTEIN_KINASE_DOM"/>
    <property type="match status" value="1"/>
</dbReference>
<keyword evidence="5" id="KW-0067">ATP-binding</keyword>
<proteinExistence type="predicted"/>
<evidence type="ECO:0000259" key="6">
    <source>
        <dbReference type="PROSITE" id="PS50011"/>
    </source>
</evidence>
<keyword evidence="1 7" id="KW-0723">Serine/threonine-protein kinase</keyword>
<comment type="caution">
    <text evidence="7">The sequence shown here is derived from an EMBL/GenBank/DDBJ whole genome shotgun (WGS) entry which is preliminary data.</text>
</comment>
<dbReference type="GO" id="GO:0005524">
    <property type="term" value="F:ATP binding"/>
    <property type="evidence" value="ECO:0007669"/>
    <property type="project" value="UniProtKB-KW"/>
</dbReference>
<dbReference type="PANTHER" id="PTHR24345">
    <property type="entry name" value="SERINE/THREONINE-PROTEIN KINASE PLK"/>
    <property type="match status" value="1"/>
</dbReference>
<evidence type="ECO:0000256" key="3">
    <source>
        <dbReference type="ARBA" id="ARBA00022741"/>
    </source>
</evidence>
<dbReference type="SMART" id="SM00220">
    <property type="entry name" value="S_TKc"/>
    <property type="match status" value="1"/>
</dbReference>
<dbReference type="EMBL" id="MATO01000024">
    <property type="protein sequence ID" value="OCS91712.1"/>
    <property type="molecule type" value="Genomic_DNA"/>
</dbReference>